<dbReference type="Proteomes" id="UP001623349">
    <property type="component" value="Unassembled WGS sequence"/>
</dbReference>
<reference evidence="3 4" key="1">
    <citation type="submission" date="2024-08" db="EMBL/GenBank/DDBJ databases">
        <title>The draft genome of Apodemus speciosus.</title>
        <authorList>
            <person name="Nabeshima K."/>
            <person name="Suzuki S."/>
            <person name="Onuma M."/>
        </authorList>
    </citation>
    <scope>NUCLEOTIDE SEQUENCE [LARGE SCALE GENOMIC DNA]</scope>
    <source>
        <strain evidence="3">IB14-021</strain>
    </source>
</reference>
<keyword evidence="2" id="KW-0472">Membrane</keyword>
<evidence type="ECO:0000313" key="3">
    <source>
        <dbReference type="EMBL" id="GAB1299726.1"/>
    </source>
</evidence>
<feature type="region of interest" description="Disordered" evidence="1">
    <location>
        <begin position="1"/>
        <end position="26"/>
    </location>
</feature>
<keyword evidence="4" id="KW-1185">Reference proteome</keyword>
<comment type="caution">
    <text evidence="3">The sequence shown here is derived from an EMBL/GenBank/DDBJ whole genome shotgun (WGS) entry which is preliminary data.</text>
</comment>
<protein>
    <submittedName>
        <fullName evidence="3">Protein ADM2</fullName>
    </submittedName>
</protein>
<gene>
    <name evidence="3" type="ORF">APTSU1_001496300</name>
</gene>
<evidence type="ECO:0000313" key="4">
    <source>
        <dbReference type="Proteomes" id="UP001623349"/>
    </source>
</evidence>
<proteinExistence type="predicted"/>
<organism evidence="3 4">
    <name type="scientific">Apodemus speciosus</name>
    <name type="common">Large Japanese field mouse</name>
    <dbReference type="NCBI Taxonomy" id="105296"/>
    <lineage>
        <taxon>Eukaryota</taxon>
        <taxon>Metazoa</taxon>
        <taxon>Chordata</taxon>
        <taxon>Craniata</taxon>
        <taxon>Vertebrata</taxon>
        <taxon>Euteleostomi</taxon>
        <taxon>Mammalia</taxon>
        <taxon>Eutheria</taxon>
        <taxon>Euarchontoglires</taxon>
        <taxon>Glires</taxon>
        <taxon>Rodentia</taxon>
        <taxon>Myomorpha</taxon>
        <taxon>Muroidea</taxon>
        <taxon>Muridae</taxon>
        <taxon>Murinae</taxon>
        <taxon>Apodemus</taxon>
    </lineage>
</organism>
<evidence type="ECO:0000256" key="2">
    <source>
        <dbReference type="SAM" id="Phobius"/>
    </source>
</evidence>
<dbReference type="EMBL" id="BAAFST010000015">
    <property type="protein sequence ID" value="GAB1299726.1"/>
    <property type="molecule type" value="Genomic_DNA"/>
</dbReference>
<keyword evidence="2" id="KW-0812">Transmembrane</keyword>
<accession>A0ABQ0FL04</accession>
<evidence type="ECO:0000256" key="1">
    <source>
        <dbReference type="SAM" id="MobiDB-lite"/>
    </source>
</evidence>
<sequence length="324" mass="34486">MVATRRAWLPQPTRVEDAPPHQRLGPAFSSKDYLVLEETTTRATSSAACSGNCQQIPSLASCLQILRPVPRQTTDAAQPAMAQLLMVTVTLGCISLLYLLPGTLSGSLGKGLRLSRSSSPQPRFLPVACSPDTPHFGPESGSHDTLPRHREGVTQPLPWFEFLGVVAHDDDTQVPSVTRGPEDPMPSSCGLAVYWVHAKSKISAIACGSLSGQLAGRTRLLWIPAAPTVMAEGGDLGIPPGVLCSDPRAAAELHSLPQFSGAPRLQQSLVALDTVNLRGYVHLGCRTGTDRGLRVSELRTLRVQVLGRRAVGVTYHNGLEAACA</sequence>
<keyword evidence="2" id="KW-1133">Transmembrane helix</keyword>
<feature type="transmembrane region" description="Helical" evidence="2">
    <location>
        <begin position="80"/>
        <end position="100"/>
    </location>
</feature>
<name>A0ABQ0FL04_APOSI</name>